<name>A0A8B7CMS1_PHODC</name>
<dbReference type="SUPFAM" id="SSF50475">
    <property type="entry name" value="FMN-binding split barrel"/>
    <property type="match status" value="1"/>
</dbReference>
<organism evidence="1 2">
    <name type="scientific">Phoenix dactylifera</name>
    <name type="common">Date palm</name>
    <dbReference type="NCBI Taxonomy" id="42345"/>
    <lineage>
        <taxon>Eukaryota</taxon>
        <taxon>Viridiplantae</taxon>
        <taxon>Streptophyta</taxon>
        <taxon>Embryophyta</taxon>
        <taxon>Tracheophyta</taxon>
        <taxon>Spermatophyta</taxon>
        <taxon>Magnoliopsida</taxon>
        <taxon>Liliopsida</taxon>
        <taxon>Arecaceae</taxon>
        <taxon>Coryphoideae</taxon>
        <taxon>Phoeniceae</taxon>
        <taxon>Phoenix</taxon>
    </lineage>
</organism>
<dbReference type="RefSeq" id="XP_008802362.1">
    <property type="nucleotide sequence ID" value="XM_008804140.4"/>
</dbReference>
<proteinExistence type="predicted"/>
<dbReference type="AlphaFoldDB" id="A0A8B7CMS1"/>
<dbReference type="PANTHER" id="PTHR13343:SF18">
    <property type="entry name" value="PENTATRICOPEPTIDE REPEAT (PPR) SUPERFAMILY PROTEIN"/>
    <property type="match status" value="1"/>
</dbReference>
<dbReference type="GeneID" id="103716228"/>
<protein>
    <submittedName>
        <fullName evidence="2">Uncharacterized protein At3g49140 isoform X1</fullName>
    </submittedName>
</protein>
<evidence type="ECO:0000313" key="2">
    <source>
        <dbReference type="RefSeq" id="XP_008802362.1"/>
    </source>
</evidence>
<evidence type="ECO:0000313" key="1">
    <source>
        <dbReference type="Proteomes" id="UP000228380"/>
    </source>
</evidence>
<accession>A0A8B7CMS1</accession>
<dbReference type="PANTHER" id="PTHR13343">
    <property type="entry name" value="CREG1 PROTEIN"/>
    <property type="match status" value="1"/>
</dbReference>
<dbReference type="Proteomes" id="UP000228380">
    <property type="component" value="Unplaced"/>
</dbReference>
<sequence>MAIGLVYLASSQCQFCNREGLCCSMSAGTTASWIKSPFDGRRGPDYSSISFKSRSLFFGSMQPYWLPTGQELSLSKVRVSADYSDSLPDSPRHVGNRGYHPLEEVKDHERNKDMLLTDVEIARTTVEANSKALLVFPGRVHSEPHGHVSWAEYQYVIDDYGDIFFEFFDDDNILQDRAANNPVTMLIGMDAPIYGENKMATINLGDHMDDDYIIDVSFDDDHNEIGDTEITDTLIKWGMPDTLRWVHPMYFAKCLSKAVNTKQERKMDRPSNGLSIVGCLRPAFIDEESYLRRLFHSNDGDDYMSDWRALSPNPADESEKEEEQVAGTYDLVDGEMLRFNSKYDGGNISSTLYKLEIMSMELHSVYGGQSMISLQDFQDAEPDVLAHSASAIIERSNEYGVQCNAALRSLCRRRKGLVVERANLIGVDSLGMDVRVFSGMEAQTIRFSFNARATSESAAEKKIKRMLFPRYYRKKLRTPSDGVRDS</sequence>
<keyword evidence="1" id="KW-1185">Reference proteome</keyword>
<dbReference type="KEGG" id="pda:103716228"/>
<reference evidence="2" key="1">
    <citation type="submission" date="2025-08" db="UniProtKB">
        <authorList>
            <consortium name="RefSeq"/>
        </authorList>
    </citation>
    <scope>IDENTIFICATION</scope>
    <source>
        <tissue evidence="2">Young leaves</tissue>
    </source>
</reference>
<dbReference type="OrthoDB" id="1873930at2759"/>
<dbReference type="Gene3D" id="3.20.180.10">
    <property type="entry name" value="PNP-oxidase-like"/>
    <property type="match status" value="1"/>
</dbReference>
<gene>
    <name evidence="2" type="primary">LOC103716228</name>
</gene>
<dbReference type="InterPro" id="IPR037119">
    <property type="entry name" value="Haem_oxidase_HugZ-like_sf"/>
</dbReference>